<evidence type="ECO:0000256" key="2">
    <source>
        <dbReference type="ARBA" id="ARBA00035108"/>
    </source>
</evidence>
<protein>
    <recommendedName>
        <fullName evidence="6">Gas vesicle synthesis GvpLGvpF</fullName>
    </recommendedName>
</protein>
<keyword evidence="1" id="KW-0304">Gas vesicle</keyword>
<reference evidence="4 5" key="1">
    <citation type="submission" date="2019-03" db="EMBL/GenBank/DDBJ databases">
        <authorList>
            <person name="Kox A.R. M."/>
        </authorList>
    </citation>
    <scope>NUCLEOTIDE SEQUENCE [LARGE SCALE GENOMIC DNA]</scope>
    <source>
        <strain evidence="4">MTUNDRAET4 annotated genome</strain>
        <plasmid evidence="5">2</plasmid>
    </source>
</reference>
<comment type="subcellular location">
    <subcellularLocation>
        <location evidence="2">Gas vesicle</location>
    </subcellularLocation>
</comment>
<accession>A0A4V6INE5</accession>
<dbReference type="OrthoDB" id="144737at2"/>
<comment type="similarity">
    <text evidence="3">Belongs to the gas vesicle GvpF/GvpL family.</text>
</comment>
<dbReference type="RefSeq" id="WP_134492839.1">
    <property type="nucleotide sequence ID" value="NZ_CP139088.1"/>
</dbReference>
<dbReference type="AlphaFoldDB" id="A0A4V6INE5"/>
<evidence type="ECO:0000256" key="1">
    <source>
        <dbReference type="ARBA" id="ARBA00022987"/>
    </source>
</evidence>
<geneLocation type="plasmid" evidence="4 5">
    <name>2</name>
</geneLocation>
<dbReference type="InterPro" id="IPR009430">
    <property type="entry name" value="GvpL/GvpF"/>
</dbReference>
<dbReference type="GO" id="GO:0031412">
    <property type="term" value="P:gas vesicle organization"/>
    <property type="evidence" value="ECO:0007669"/>
    <property type="project" value="InterPro"/>
</dbReference>
<evidence type="ECO:0000256" key="3">
    <source>
        <dbReference type="ARBA" id="ARBA00035643"/>
    </source>
</evidence>
<proteinExistence type="inferred from homology"/>
<dbReference type="KEGG" id="mtun:MTUNDRAET4_0087.1"/>
<evidence type="ECO:0008006" key="6">
    <source>
        <dbReference type="Google" id="ProtNLM"/>
    </source>
</evidence>
<dbReference type="Proteomes" id="UP000294360">
    <property type="component" value="Plasmid 2"/>
</dbReference>
<organism evidence="4 5">
    <name type="scientific">Methylocella tundrae</name>
    <dbReference type="NCBI Taxonomy" id="227605"/>
    <lineage>
        <taxon>Bacteria</taxon>
        <taxon>Pseudomonadati</taxon>
        <taxon>Pseudomonadota</taxon>
        <taxon>Alphaproteobacteria</taxon>
        <taxon>Hyphomicrobiales</taxon>
        <taxon>Beijerinckiaceae</taxon>
        <taxon>Methylocella</taxon>
    </lineage>
</organism>
<evidence type="ECO:0000313" key="5">
    <source>
        <dbReference type="Proteomes" id="UP000294360"/>
    </source>
</evidence>
<evidence type="ECO:0000313" key="4">
    <source>
        <dbReference type="EMBL" id="VFU16408.1"/>
    </source>
</evidence>
<keyword evidence="4" id="KW-0614">Plasmid</keyword>
<dbReference type="EMBL" id="LR536451">
    <property type="protein sequence ID" value="VFU16408.1"/>
    <property type="molecule type" value="Genomic_DNA"/>
</dbReference>
<sequence>MGLYVYAVGRAGDDELPALEGILDQPVNRLEQGSLCAIVSECSLALVRAERRNIAANQRVLSALNTQFDILPMAFGAVTKSEAELRLFLDEHQDTLTAQLLRIAGAIEMSLRVRLEVPDPIAYLVERTPALRAARERTFRSRRPPSYDDRIRLGQLCEDALRQYRDGRTAQVVAVVGASCAEVMKLPVREEKEIANLAALVPRAGLDQFEVAVNESAAQLDEDIAFDISGPWPPHNFVQFNPVGQ</sequence>
<name>A0A4V6INE5_METTU</name>
<dbReference type="PANTHER" id="PTHR36852">
    <property type="entry name" value="PROTEIN GVPL 2"/>
    <property type="match status" value="1"/>
</dbReference>
<dbReference type="GO" id="GO:0031411">
    <property type="term" value="C:gas vesicle"/>
    <property type="evidence" value="ECO:0007669"/>
    <property type="project" value="UniProtKB-SubCell"/>
</dbReference>
<dbReference type="PANTHER" id="PTHR36852:SF1">
    <property type="entry name" value="PROTEIN GVPL 2"/>
    <property type="match status" value="1"/>
</dbReference>
<gene>
    <name evidence="4" type="ORF">MTUNDRAET4_0087</name>
</gene>
<dbReference type="Pfam" id="PF06386">
    <property type="entry name" value="GvpL_GvpF"/>
    <property type="match status" value="1"/>
</dbReference>